<gene>
    <name evidence="2" type="ORF">QE424_002451</name>
</gene>
<evidence type="ECO:0000256" key="1">
    <source>
        <dbReference type="SAM" id="SignalP"/>
    </source>
</evidence>
<proteinExistence type="predicted"/>
<reference evidence="2" key="1">
    <citation type="submission" date="2023-07" db="EMBL/GenBank/DDBJ databases">
        <title>Functional and genomic diversity of the sorghum phyllosphere microbiome.</title>
        <authorList>
            <person name="Shade A."/>
        </authorList>
    </citation>
    <scope>NUCLEOTIDE SEQUENCE</scope>
    <source>
        <strain evidence="2">SORGH_AS_0457</strain>
    </source>
</reference>
<evidence type="ECO:0000313" key="2">
    <source>
        <dbReference type="EMBL" id="MDQ1109292.1"/>
    </source>
</evidence>
<evidence type="ECO:0000313" key="3">
    <source>
        <dbReference type="Proteomes" id="UP001226084"/>
    </source>
</evidence>
<keyword evidence="1" id="KW-0732">Signal</keyword>
<feature type="chain" id="PRO_5043027859" evidence="1">
    <location>
        <begin position="19"/>
        <end position="324"/>
    </location>
</feature>
<feature type="signal peptide" evidence="1">
    <location>
        <begin position="1"/>
        <end position="18"/>
    </location>
</feature>
<dbReference type="Pfam" id="PF07920">
    <property type="entry name" value="DUF1684"/>
    <property type="match status" value="1"/>
</dbReference>
<dbReference type="PANTHER" id="PTHR41913">
    <property type="entry name" value="DUF1684 DOMAIN-CONTAINING PROTEIN"/>
    <property type="match status" value="1"/>
</dbReference>
<dbReference type="PANTHER" id="PTHR41913:SF1">
    <property type="entry name" value="DUF1684 DOMAIN-CONTAINING PROTEIN"/>
    <property type="match status" value="1"/>
</dbReference>
<organism evidence="2 3">
    <name type="scientific">Stenotrophomonas rhizophila</name>
    <dbReference type="NCBI Taxonomy" id="216778"/>
    <lineage>
        <taxon>Bacteria</taxon>
        <taxon>Pseudomonadati</taxon>
        <taxon>Pseudomonadota</taxon>
        <taxon>Gammaproteobacteria</taxon>
        <taxon>Lysobacterales</taxon>
        <taxon>Lysobacteraceae</taxon>
        <taxon>Stenotrophomonas</taxon>
    </lineage>
</organism>
<sequence>MKTHAVVSLFVVTLLATACSPQDRATGVPSASAAAAAALDFQDQQTQWVRERSADLSKPDGWTSLIGLHWIEAGKRSVGGGADNAIRLSIAPDRLGEVEQRADGLYFQVAEGVPITVDGKPVRGEVRLDPEGAGGPTKLAYDEGRGQITAIKRGQRLALRVRHADAQARRDFAGLDFFPADEAWRVQAKFVPHPAGRTLPIVNVLGEVADNPNPGYVVFEKEGHEWRLEALGDPAKGLNLMFQDQTTGRLTYGVGRYLRTDPVAADGTVVVDFNRAHNPPCAYTEFATCPLPPPENRLALQDGNGERTRLAVLAGEKKYAGGNH</sequence>
<comment type="caution">
    <text evidence="2">The sequence shown here is derived from an EMBL/GenBank/DDBJ whole genome shotgun (WGS) entry which is preliminary data.</text>
</comment>
<dbReference type="EMBL" id="JAUTAS010000001">
    <property type="protein sequence ID" value="MDQ1109292.1"/>
    <property type="molecule type" value="Genomic_DNA"/>
</dbReference>
<accession>A0AAP5EAI2</accession>
<dbReference type="RefSeq" id="WP_307107238.1">
    <property type="nucleotide sequence ID" value="NZ_JAUTAS010000001.1"/>
</dbReference>
<dbReference type="PROSITE" id="PS51257">
    <property type="entry name" value="PROKAR_LIPOPROTEIN"/>
    <property type="match status" value="1"/>
</dbReference>
<dbReference type="Proteomes" id="UP001226084">
    <property type="component" value="Unassembled WGS sequence"/>
</dbReference>
<dbReference type="AlphaFoldDB" id="A0AAP5EAI2"/>
<name>A0AAP5EAI2_9GAMM</name>
<dbReference type="InterPro" id="IPR012467">
    <property type="entry name" value="DUF1684"/>
</dbReference>
<protein>
    <submittedName>
        <fullName evidence="2">Uncharacterized protein (DUF1684 family)</fullName>
    </submittedName>
</protein>